<feature type="non-terminal residue" evidence="1">
    <location>
        <position position="1"/>
    </location>
</feature>
<evidence type="ECO:0000313" key="2">
    <source>
        <dbReference type="Proteomes" id="UP000240830"/>
    </source>
</evidence>
<reference evidence="1 2" key="1">
    <citation type="submission" date="2016-10" db="EMBL/GenBank/DDBJ databases">
        <title>The genome of Paramicrosporidium saccamoebae is the missing link in understanding Cryptomycota and Microsporidia evolution.</title>
        <authorList>
            <person name="Quandt C.A."/>
            <person name="Beaudet D."/>
            <person name="Corsaro D."/>
            <person name="Michel R."/>
            <person name="Corradi N."/>
            <person name="James T."/>
        </authorList>
    </citation>
    <scope>NUCLEOTIDE SEQUENCE [LARGE SCALE GENOMIC DNA]</scope>
    <source>
        <strain evidence="1 2">KSL3</strain>
    </source>
</reference>
<sequence>EIHRIDDAELVSQAVENGVHVGIVPHSGHPHDSFWNTQDIIPMIVKYVQIDDPCLPLLYRFRIWTVIWGTGQVISKLIQANPDFMEKAHALGVRSHVFDDVLNVSIPTAPVSEPIPLELLESAMILRGLLGYMYYHWLIPNEAGYCLKMYSAPWRPDASTSAT</sequence>
<dbReference type="AlphaFoldDB" id="A0A2H9TLB2"/>
<keyword evidence="2" id="KW-1185">Reference proteome</keyword>
<organism evidence="1 2">
    <name type="scientific">Paramicrosporidium saccamoebae</name>
    <dbReference type="NCBI Taxonomy" id="1246581"/>
    <lineage>
        <taxon>Eukaryota</taxon>
        <taxon>Fungi</taxon>
        <taxon>Fungi incertae sedis</taxon>
        <taxon>Cryptomycota</taxon>
        <taxon>Cryptomycota incertae sedis</taxon>
        <taxon>Paramicrosporidium</taxon>
    </lineage>
</organism>
<evidence type="ECO:0000313" key="1">
    <source>
        <dbReference type="EMBL" id="PJF18558.1"/>
    </source>
</evidence>
<proteinExistence type="predicted"/>
<gene>
    <name evidence="1" type="ORF">PSACC_01616</name>
</gene>
<dbReference type="EMBL" id="MTSL01000115">
    <property type="protein sequence ID" value="PJF18558.1"/>
    <property type="molecule type" value="Genomic_DNA"/>
</dbReference>
<protein>
    <submittedName>
        <fullName evidence="1">Uncharacterized protein</fullName>
    </submittedName>
</protein>
<dbReference type="Proteomes" id="UP000240830">
    <property type="component" value="Unassembled WGS sequence"/>
</dbReference>
<comment type="caution">
    <text evidence="1">The sequence shown here is derived from an EMBL/GenBank/DDBJ whole genome shotgun (WGS) entry which is preliminary data.</text>
</comment>
<name>A0A2H9TLB2_9FUNG</name>
<accession>A0A2H9TLB2</accession>